<name>A0ACC3C0G3_PYRYE</name>
<evidence type="ECO:0000313" key="2">
    <source>
        <dbReference type="Proteomes" id="UP000798662"/>
    </source>
</evidence>
<proteinExistence type="predicted"/>
<reference evidence="1" key="1">
    <citation type="submission" date="2019-11" db="EMBL/GenBank/DDBJ databases">
        <title>Nori genome reveals adaptations in red seaweeds to the harsh intertidal environment.</title>
        <authorList>
            <person name="Wang D."/>
            <person name="Mao Y."/>
        </authorList>
    </citation>
    <scope>NUCLEOTIDE SEQUENCE</scope>
    <source>
        <tissue evidence="1">Gametophyte</tissue>
    </source>
</reference>
<evidence type="ECO:0000313" key="1">
    <source>
        <dbReference type="EMBL" id="KAK1863439.1"/>
    </source>
</evidence>
<organism evidence="1 2">
    <name type="scientific">Pyropia yezoensis</name>
    <name type="common">Susabi-nori</name>
    <name type="synonym">Porphyra yezoensis</name>
    <dbReference type="NCBI Taxonomy" id="2788"/>
    <lineage>
        <taxon>Eukaryota</taxon>
        <taxon>Rhodophyta</taxon>
        <taxon>Bangiophyceae</taxon>
        <taxon>Bangiales</taxon>
        <taxon>Bangiaceae</taxon>
        <taxon>Pyropia</taxon>
    </lineage>
</organism>
<keyword evidence="2" id="KW-1185">Reference proteome</keyword>
<protein>
    <submittedName>
        <fullName evidence="1">Uncharacterized protein</fullName>
    </submittedName>
</protein>
<comment type="caution">
    <text evidence="1">The sequence shown here is derived from an EMBL/GenBank/DDBJ whole genome shotgun (WGS) entry which is preliminary data.</text>
</comment>
<dbReference type="Proteomes" id="UP000798662">
    <property type="component" value="Chromosome 2"/>
</dbReference>
<accession>A0ACC3C0G3</accession>
<dbReference type="EMBL" id="CM020619">
    <property type="protein sequence ID" value="KAK1863439.1"/>
    <property type="molecule type" value="Genomic_DNA"/>
</dbReference>
<sequence length="706" mass="68495">MATPTDPAVESTVQATTVVVVPTAEATAAAVAPATGGSGGDPAVEPTAETTTAVASTADATAAVVPTAAATTEDAPAAGGSDGDPAIEPTADATAVVVPTADATAAVVPAADATVAVVPTAEASAEGAPVTGGIAGDPAVEPTADATTAVVPTAEATASAAPAAGGGAFDRAVEPTATATAAALQPTDATAVALLPTDATAAVALAAGGGNDGGEGTNGSVPSVLPASLWAWLAPHRVPPTDSAYTTFRPFINVTRHILGAELVDLYGVFLMGAPVMTTYVGLLGPSLGPSLRGAIPVVDAGLLPFTPALRRAAMAAASATSGCGYCTAHTVGVGSLLSGTYRGERRTGGAAPRFALRPLPQCAGGCGGGGTAEAAVIAYAAAAATWPPTLTPGVVAAAAAALGGNTAAFGALQSSVAYTGFLNTAMALFEPPLEEPLAAWVTAVVSASPDLAGHPVEAKAAAAAAVAASAFSKSTPLAKKGVVPVTPEPLVTAPRGTWTKAVDLMRLLPTLTRLSSATERLVMGDMPRDADGVTITVRAALGGHLPPILVAGVLPTGELRRAVAVAFVNHFGPSPPAAGKASAGDGGGGGGGGRHRRHWSQAVRVWLLARFADTAGNATLAAEAAALGAPLDLPAAAARAAAAAPRALAVAGRIMDAAAERMAGGLGADLEEVVGLPPGAVVEAVGLAGFIGYLQRLWVVFLGES</sequence>
<gene>
    <name evidence="1" type="ORF">I4F81_005995</name>
</gene>